<accession>A0ABV8P046</accession>
<name>A0ABV8P046_9BURK</name>
<dbReference type="Proteomes" id="UP001595848">
    <property type="component" value="Unassembled WGS sequence"/>
</dbReference>
<gene>
    <name evidence="2" type="ORF">ACFOY1_16585</name>
</gene>
<keyword evidence="1" id="KW-0812">Transmembrane</keyword>
<evidence type="ECO:0000313" key="3">
    <source>
        <dbReference type="Proteomes" id="UP001595848"/>
    </source>
</evidence>
<comment type="caution">
    <text evidence="2">The sequence shown here is derived from an EMBL/GenBank/DDBJ whole genome shotgun (WGS) entry which is preliminary data.</text>
</comment>
<protein>
    <submittedName>
        <fullName evidence="2">Uncharacterized protein</fullName>
    </submittedName>
</protein>
<reference evidence="3" key="1">
    <citation type="journal article" date="2019" name="Int. J. Syst. Evol. Microbiol.">
        <title>The Global Catalogue of Microorganisms (GCM) 10K type strain sequencing project: providing services to taxonomists for standard genome sequencing and annotation.</title>
        <authorList>
            <consortium name="The Broad Institute Genomics Platform"/>
            <consortium name="The Broad Institute Genome Sequencing Center for Infectious Disease"/>
            <person name="Wu L."/>
            <person name="Ma J."/>
        </authorList>
    </citation>
    <scope>NUCLEOTIDE SEQUENCE [LARGE SCALE GENOMIC DNA]</scope>
    <source>
        <strain evidence="3">LMG 24813</strain>
    </source>
</reference>
<keyword evidence="1" id="KW-1133">Transmembrane helix</keyword>
<evidence type="ECO:0000256" key="1">
    <source>
        <dbReference type="SAM" id="Phobius"/>
    </source>
</evidence>
<keyword evidence="3" id="KW-1185">Reference proteome</keyword>
<sequence>MTSDSIPFILYATGAMLMALVLVIAWSDRDTDRPLRPALGKRSPAP</sequence>
<keyword evidence="1" id="KW-0472">Membrane</keyword>
<feature type="transmembrane region" description="Helical" evidence="1">
    <location>
        <begin position="6"/>
        <end position="26"/>
    </location>
</feature>
<dbReference type="RefSeq" id="WP_217964656.1">
    <property type="nucleotide sequence ID" value="NZ_JAHTBN010000004.1"/>
</dbReference>
<dbReference type="EMBL" id="JBHSBV010000006">
    <property type="protein sequence ID" value="MFC4202571.1"/>
    <property type="molecule type" value="Genomic_DNA"/>
</dbReference>
<proteinExistence type="predicted"/>
<organism evidence="2 3">
    <name type="scientific">Candidimonas humi</name>
    <dbReference type="NCBI Taxonomy" id="683355"/>
    <lineage>
        <taxon>Bacteria</taxon>
        <taxon>Pseudomonadati</taxon>
        <taxon>Pseudomonadota</taxon>
        <taxon>Betaproteobacteria</taxon>
        <taxon>Burkholderiales</taxon>
        <taxon>Alcaligenaceae</taxon>
        <taxon>Candidimonas</taxon>
    </lineage>
</organism>
<evidence type="ECO:0000313" key="2">
    <source>
        <dbReference type="EMBL" id="MFC4202571.1"/>
    </source>
</evidence>